<proteinExistence type="inferred from homology"/>
<evidence type="ECO:0000256" key="3">
    <source>
        <dbReference type="ARBA" id="ARBA00011557"/>
    </source>
</evidence>
<dbReference type="Pfam" id="PF13416">
    <property type="entry name" value="SBP_bac_8"/>
    <property type="match status" value="1"/>
</dbReference>
<dbReference type="PANTHER" id="PTHR43649">
    <property type="entry name" value="ARABINOSE-BINDING PROTEIN-RELATED"/>
    <property type="match status" value="1"/>
</dbReference>
<dbReference type="PANTHER" id="PTHR43649:SF31">
    <property type="entry name" value="SN-GLYCEROL-3-PHOSPHATE-BINDING PERIPLASMIC PROTEIN UGPB"/>
    <property type="match status" value="1"/>
</dbReference>
<keyword evidence="5" id="KW-0813">Transport</keyword>
<evidence type="ECO:0000256" key="2">
    <source>
        <dbReference type="ARBA" id="ARBA00008520"/>
    </source>
</evidence>
<dbReference type="Gene3D" id="3.40.190.10">
    <property type="entry name" value="Periplasmic binding protein-like II"/>
    <property type="match status" value="2"/>
</dbReference>
<evidence type="ECO:0000256" key="1">
    <source>
        <dbReference type="ARBA" id="ARBA00004418"/>
    </source>
</evidence>
<comment type="caution">
    <text evidence="9">The sequence shown here is derived from an EMBL/GenBank/DDBJ whole genome shotgun (WGS) entry which is preliminary data.</text>
</comment>
<sequence>MIARRTLLAAAGAATLALGVAQASAAPREINFWYPLGGAIGDLIVKMTNDFNSSQSDYKVVPQFKGSYDETFNAAVAAYRAKKHPHLLVGIGAGSLNLMLSGAIYPVEDLLKDHGQKVDWASFVQPVLDYYRTPDGKLLSLPFNSSTPIFWYNKDAFDKAGLTEPPKTWDDVGTYAAKLRQAGFDCGYTTAWQVWVNIDNYSFLQNVPVASQDNGMAGIETEFLFNKTRVVQHIARLQEWGKDGRFLYTGRTWQGAHGAFASGKCAMMTESSAGHAGIKQAAKFNFAASYLPHEKDVTPKNSLIGGGSIWAMAGHPKEDYAGVAAYLSFLTSTDRQVEWHKGTGYIPITKAAYEKAKAEGYYKENPHQEVAILQLMREGSTSNTKALRLGNYVQYVAAIEDELENIWGDKKTAQQGLDDAVRRGNEILARFAQQNRKR</sequence>
<comment type="subcellular location">
    <subcellularLocation>
        <location evidence="1">Periplasm</location>
    </subcellularLocation>
</comment>
<evidence type="ECO:0000256" key="5">
    <source>
        <dbReference type="ARBA" id="ARBA00022448"/>
    </source>
</evidence>
<dbReference type="OrthoDB" id="9762335at2"/>
<protein>
    <recommendedName>
        <fullName evidence="4">sn-glycerol-3-phosphate-binding periplasmic protein UgpB</fullName>
    </recommendedName>
</protein>
<dbReference type="AlphaFoldDB" id="A0A3N1KKD6"/>
<evidence type="ECO:0000256" key="8">
    <source>
        <dbReference type="SAM" id="SignalP"/>
    </source>
</evidence>
<gene>
    <name evidence="9" type="ORF">EDC65_5147</name>
</gene>
<feature type="chain" id="PRO_5018247194" description="sn-glycerol-3-phosphate-binding periplasmic protein UgpB" evidence="8">
    <location>
        <begin position="26"/>
        <end position="438"/>
    </location>
</feature>
<dbReference type="Proteomes" id="UP000278222">
    <property type="component" value="Unassembled WGS sequence"/>
</dbReference>
<organism evidence="9 10">
    <name type="scientific">Stella humosa</name>
    <dbReference type="NCBI Taxonomy" id="94"/>
    <lineage>
        <taxon>Bacteria</taxon>
        <taxon>Pseudomonadati</taxon>
        <taxon>Pseudomonadota</taxon>
        <taxon>Alphaproteobacteria</taxon>
        <taxon>Rhodospirillales</taxon>
        <taxon>Stellaceae</taxon>
        <taxon>Stella</taxon>
    </lineage>
</organism>
<name>A0A3N1KKD6_9PROT</name>
<reference evidence="9 10" key="1">
    <citation type="submission" date="2018-11" db="EMBL/GenBank/DDBJ databases">
        <title>Genomic Encyclopedia of Type Strains, Phase IV (KMG-IV): sequencing the most valuable type-strain genomes for metagenomic binning, comparative biology and taxonomic classification.</title>
        <authorList>
            <person name="Goeker M."/>
        </authorList>
    </citation>
    <scope>NUCLEOTIDE SEQUENCE [LARGE SCALE GENOMIC DNA]</scope>
    <source>
        <strain evidence="9 10">DSM 5900</strain>
    </source>
</reference>
<keyword evidence="10" id="KW-1185">Reference proteome</keyword>
<dbReference type="SUPFAM" id="SSF53850">
    <property type="entry name" value="Periplasmic binding protein-like II"/>
    <property type="match status" value="1"/>
</dbReference>
<evidence type="ECO:0000256" key="4">
    <source>
        <dbReference type="ARBA" id="ARBA00017470"/>
    </source>
</evidence>
<comment type="subunit">
    <text evidence="3">The complex is composed of two ATP-binding proteins (UgpC), two transmembrane proteins (UgpA and UgpE) and a solute-binding protein (UgpB).</text>
</comment>
<dbReference type="InterPro" id="IPR006059">
    <property type="entry name" value="SBP"/>
</dbReference>
<evidence type="ECO:0000313" key="10">
    <source>
        <dbReference type="Proteomes" id="UP000278222"/>
    </source>
</evidence>
<evidence type="ECO:0000313" key="9">
    <source>
        <dbReference type="EMBL" id="ROP81291.1"/>
    </source>
</evidence>
<comment type="similarity">
    <text evidence="2">Belongs to the bacterial solute-binding protein 1 family.</text>
</comment>
<evidence type="ECO:0000256" key="6">
    <source>
        <dbReference type="ARBA" id="ARBA00022729"/>
    </source>
</evidence>
<dbReference type="EMBL" id="RJKX01000018">
    <property type="protein sequence ID" value="ROP81291.1"/>
    <property type="molecule type" value="Genomic_DNA"/>
</dbReference>
<accession>A0A3N1KKD6</accession>
<keyword evidence="6 8" id="KW-0732">Signal</keyword>
<dbReference type="NCBIfam" id="NF008211">
    <property type="entry name" value="PRK10974.1"/>
    <property type="match status" value="1"/>
</dbReference>
<evidence type="ECO:0000256" key="7">
    <source>
        <dbReference type="ARBA" id="ARBA00034473"/>
    </source>
</evidence>
<dbReference type="GO" id="GO:0042597">
    <property type="term" value="C:periplasmic space"/>
    <property type="evidence" value="ECO:0007669"/>
    <property type="project" value="UniProtKB-SubCell"/>
</dbReference>
<dbReference type="InterPro" id="IPR050490">
    <property type="entry name" value="Bact_solute-bd_prot1"/>
</dbReference>
<dbReference type="RefSeq" id="WP_123695052.1">
    <property type="nucleotide sequence ID" value="NZ_AP019700.1"/>
</dbReference>
<dbReference type="CDD" id="cd14748">
    <property type="entry name" value="PBP2_UgpB"/>
    <property type="match status" value="1"/>
</dbReference>
<comment type="function">
    <text evidence="7">Part of the ABC transporter complex UgpBAEC involved in sn-glycerol-3-phosphate (G3P) import. Binds G3P.</text>
</comment>
<dbReference type="InterPro" id="IPR006311">
    <property type="entry name" value="TAT_signal"/>
</dbReference>
<dbReference type="PROSITE" id="PS51318">
    <property type="entry name" value="TAT"/>
    <property type="match status" value="1"/>
</dbReference>
<feature type="signal peptide" evidence="8">
    <location>
        <begin position="1"/>
        <end position="25"/>
    </location>
</feature>